<dbReference type="PANTHER" id="PTHR13315">
    <property type="entry name" value="METALLO PHOSPHOESTERASE RELATED"/>
    <property type="match status" value="1"/>
</dbReference>
<evidence type="ECO:0000313" key="7">
    <source>
        <dbReference type="EnsemblMetazoa" id="CJA19011.1"/>
    </source>
</evidence>
<evidence type="ECO:0000256" key="4">
    <source>
        <dbReference type="ARBA" id="ARBA00023136"/>
    </source>
</evidence>
<dbReference type="GO" id="GO:0005783">
    <property type="term" value="C:endoplasmic reticulum"/>
    <property type="evidence" value="ECO:0007669"/>
    <property type="project" value="TreeGrafter"/>
</dbReference>
<evidence type="ECO:0000313" key="8">
    <source>
        <dbReference type="Proteomes" id="UP000005237"/>
    </source>
</evidence>
<sequence length="373" mass="43130">MTATAGHDREIVRALEETQTTSSDRVATTATLLTVLPIQWPEHADQGRCDRILLVADPQLIGYRHEAYGWIARWDSDRYLSTGYSYAKWRFRPDSMIFLGDLFDEGLDATDDQWHETYERFVGIYPIEPGENAIFIAGDNDIGGESELISESRRSQFYNYFRNNATNLKERYTISETYLFQGKNLKRITKATVSIANILLTHVPYLSNAYKYSDVGLNMDLILSAHDHTTGIFEYQRSQPKAVLFTKVSDVSPTYIKTIGPNEPLIELQTPTCSYRMGVYSMGYGALSICRLNDEFRSTQVQYSVLWLPSRFPQLFLYFFAIFFSISWIIYQKRCRSRREKEVLSHFSALSRRRLVHCEWSAFTAQCSALRIQ</sequence>
<organism evidence="7 8">
    <name type="scientific">Caenorhabditis japonica</name>
    <dbReference type="NCBI Taxonomy" id="281687"/>
    <lineage>
        <taxon>Eukaryota</taxon>
        <taxon>Metazoa</taxon>
        <taxon>Ecdysozoa</taxon>
        <taxon>Nematoda</taxon>
        <taxon>Chromadorea</taxon>
        <taxon>Rhabditida</taxon>
        <taxon>Rhabditina</taxon>
        <taxon>Rhabditomorpha</taxon>
        <taxon>Rhabditoidea</taxon>
        <taxon>Rhabditidae</taxon>
        <taxon>Peloderinae</taxon>
        <taxon>Caenorhabditis</taxon>
    </lineage>
</organism>
<dbReference type="AlphaFoldDB" id="A0A8R1E282"/>
<dbReference type="InterPro" id="IPR029052">
    <property type="entry name" value="Metallo-depent_PP-like"/>
</dbReference>
<dbReference type="SUPFAM" id="SSF56300">
    <property type="entry name" value="Metallo-dependent phosphatases"/>
    <property type="match status" value="1"/>
</dbReference>
<dbReference type="Pfam" id="PF00149">
    <property type="entry name" value="Metallophos"/>
    <property type="match status" value="1"/>
</dbReference>
<dbReference type="PANTHER" id="PTHR13315:SF4">
    <property type="entry name" value="METALLOPHOSPHOESTERASE, ISOFORM E"/>
    <property type="match status" value="1"/>
</dbReference>
<keyword evidence="4 5" id="KW-0472">Membrane</keyword>
<feature type="transmembrane region" description="Helical" evidence="5">
    <location>
        <begin position="315"/>
        <end position="331"/>
    </location>
</feature>
<dbReference type="Proteomes" id="UP000005237">
    <property type="component" value="Unassembled WGS sequence"/>
</dbReference>
<feature type="domain" description="Calcineurin-like phosphoesterase" evidence="6">
    <location>
        <begin position="52"/>
        <end position="229"/>
    </location>
</feature>
<evidence type="ECO:0000256" key="1">
    <source>
        <dbReference type="ARBA" id="ARBA00004141"/>
    </source>
</evidence>
<keyword evidence="2 5" id="KW-0812">Transmembrane</keyword>
<reference evidence="8" key="1">
    <citation type="submission" date="2010-08" db="EMBL/GenBank/DDBJ databases">
        <authorList>
            <consortium name="Caenorhabditis japonica Sequencing Consortium"/>
            <person name="Wilson R.K."/>
        </authorList>
    </citation>
    <scope>NUCLEOTIDE SEQUENCE [LARGE SCALE GENOMIC DNA]</scope>
    <source>
        <strain evidence="8">DF5081</strain>
    </source>
</reference>
<evidence type="ECO:0000256" key="3">
    <source>
        <dbReference type="ARBA" id="ARBA00022989"/>
    </source>
</evidence>
<dbReference type="GO" id="GO:0016020">
    <property type="term" value="C:membrane"/>
    <property type="evidence" value="ECO:0007669"/>
    <property type="project" value="UniProtKB-SubCell"/>
</dbReference>
<proteinExistence type="predicted"/>
<dbReference type="InterPro" id="IPR004843">
    <property type="entry name" value="Calcineurin-like_PHP"/>
</dbReference>
<dbReference type="GO" id="GO:0016787">
    <property type="term" value="F:hydrolase activity"/>
    <property type="evidence" value="ECO:0007669"/>
    <property type="project" value="InterPro"/>
</dbReference>
<protein>
    <submittedName>
        <fullName evidence="7">Metallophos domain-containing protein</fullName>
    </submittedName>
</protein>
<keyword evidence="3 5" id="KW-1133">Transmembrane helix</keyword>
<dbReference type="InterPro" id="IPR033308">
    <property type="entry name" value="PGAP5/Cdc1/Ted1"/>
</dbReference>
<evidence type="ECO:0000259" key="6">
    <source>
        <dbReference type="Pfam" id="PF00149"/>
    </source>
</evidence>
<reference evidence="7" key="2">
    <citation type="submission" date="2022-06" db="UniProtKB">
        <authorList>
            <consortium name="EnsemblMetazoa"/>
        </authorList>
    </citation>
    <scope>IDENTIFICATION</scope>
    <source>
        <strain evidence="7">DF5081</strain>
    </source>
</reference>
<evidence type="ECO:0000256" key="5">
    <source>
        <dbReference type="SAM" id="Phobius"/>
    </source>
</evidence>
<name>A0A8R1E282_CAEJA</name>
<dbReference type="GO" id="GO:0006506">
    <property type="term" value="P:GPI anchor biosynthetic process"/>
    <property type="evidence" value="ECO:0007669"/>
    <property type="project" value="InterPro"/>
</dbReference>
<dbReference type="EnsemblMetazoa" id="CJA19011.1">
    <property type="protein sequence ID" value="CJA19011.1"/>
    <property type="gene ID" value="WBGene00138215"/>
</dbReference>
<keyword evidence="8" id="KW-1185">Reference proteome</keyword>
<evidence type="ECO:0000256" key="2">
    <source>
        <dbReference type="ARBA" id="ARBA00022692"/>
    </source>
</evidence>
<comment type="subcellular location">
    <subcellularLocation>
        <location evidence="1">Membrane</location>
        <topology evidence="1">Multi-pass membrane protein</topology>
    </subcellularLocation>
</comment>
<accession>A0A8R1E282</accession>